<dbReference type="InterPro" id="IPR045083">
    <property type="entry name" value="ATP_synth_F0_asu_bact/mt"/>
</dbReference>
<keyword evidence="8" id="KW-0406">Ion transport</keyword>
<evidence type="ECO:0000256" key="10">
    <source>
        <dbReference type="ARBA" id="ARBA00023310"/>
    </source>
</evidence>
<dbReference type="PRINTS" id="PR00123">
    <property type="entry name" value="ATPASEA"/>
</dbReference>
<evidence type="ECO:0000313" key="13">
    <source>
        <dbReference type="EMBL" id="ACA62647.1"/>
    </source>
</evidence>
<dbReference type="GO" id="GO:0005743">
    <property type="term" value="C:mitochondrial inner membrane"/>
    <property type="evidence" value="ECO:0007669"/>
    <property type="project" value="UniProtKB-SubCell"/>
</dbReference>
<dbReference type="GeneID" id="6335930"/>
<evidence type="ECO:0000256" key="3">
    <source>
        <dbReference type="ARBA" id="ARBA00022448"/>
    </source>
</evidence>
<dbReference type="CDD" id="cd00310">
    <property type="entry name" value="ATP-synt_Fo_a_6"/>
    <property type="match status" value="1"/>
</dbReference>
<dbReference type="InterPro" id="IPR000568">
    <property type="entry name" value="ATP_synth_F0_asu"/>
</dbReference>
<feature type="transmembrane region" description="Helical" evidence="12">
    <location>
        <begin position="155"/>
        <end position="176"/>
    </location>
</feature>
<feature type="transmembrane region" description="Helical" evidence="12">
    <location>
        <begin position="65"/>
        <end position="89"/>
    </location>
</feature>
<dbReference type="PROSITE" id="PS00449">
    <property type="entry name" value="ATPASE_A"/>
    <property type="match status" value="1"/>
</dbReference>
<keyword evidence="7 12" id="KW-1133">Transmembrane helix</keyword>
<protein>
    <recommendedName>
        <fullName evidence="11">ATP synthase subunit a</fullName>
    </recommendedName>
</protein>
<dbReference type="NCBIfam" id="TIGR01131">
    <property type="entry name" value="ATP_synt_6_or_A"/>
    <property type="match status" value="1"/>
</dbReference>
<keyword evidence="4" id="KW-0138">CF(0)</keyword>
<evidence type="ECO:0000256" key="1">
    <source>
        <dbReference type="ARBA" id="ARBA00004141"/>
    </source>
</evidence>
<dbReference type="InterPro" id="IPR023011">
    <property type="entry name" value="ATP_synth_F0_asu_AS"/>
</dbReference>
<accession>B2CKT5</accession>
<dbReference type="EMBL" id="EU523753">
    <property type="protein sequence ID" value="ACA62647.1"/>
    <property type="molecule type" value="Genomic_DNA"/>
</dbReference>
<evidence type="ECO:0000256" key="11">
    <source>
        <dbReference type="RuleBase" id="RU004450"/>
    </source>
</evidence>
<proteinExistence type="inferred from homology"/>
<comment type="subcellular location">
    <subcellularLocation>
        <location evidence="1">Membrane</location>
        <topology evidence="1">Multi-pass membrane protein</topology>
    </subcellularLocation>
    <subcellularLocation>
        <location evidence="11">Mitochondrion inner membrane</location>
        <topology evidence="11">Multi-pass membrane protein</topology>
    </subcellularLocation>
</comment>
<keyword evidence="13" id="KW-0496">Mitochondrion</keyword>
<gene>
    <name evidence="13" type="primary">ATP6</name>
</gene>
<sequence>MMMSLFSVFDPVVFSLQLNWMSMLLVFLFFPFSYFFSVSNVVSVKKMFLCMIKMSFREMASSDHLGLSMMATVIFFFLILANLLGLYPFVFSFTSHPLCTLGWGMVMWLSFMMMGWLKNFKHSAAHLVPLGCPIILAPILVFIEIISHLIRPITISIRLAANIMAGHLIVGLLSSISSLSMTSMMISVFFQSVLMVLEISVAVIQGFVFSILLVLYALDFY</sequence>
<dbReference type="RefSeq" id="YP_001936584.1">
    <property type="nucleotide sequence ID" value="NC_010777.1"/>
</dbReference>
<dbReference type="GO" id="GO:0046933">
    <property type="term" value="F:proton-transporting ATP synthase activity, rotational mechanism"/>
    <property type="evidence" value="ECO:0007669"/>
    <property type="project" value="TreeGrafter"/>
</dbReference>
<dbReference type="PANTHER" id="PTHR11410">
    <property type="entry name" value="ATP SYNTHASE SUBUNIT A"/>
    <property type="match status" value="1"/>
</dbReference>
<keyword evidence="9 12" id="KW-0472">Membrane</keyword>
<organism evidence="13">
    <name type="scientific">Hypochilus thorelli</name>
    <name type="common">Thorell's lampshade-web spider</name>
    <dbReference type="NCBI Taxonomy" id="139869"/>
    <lineage>
        <taxon>Eukaryota</taxon>
        <taxon>Metazoa</taxon>
        <taxon>Ecdysozoa</taxon>
        <taxon>Arthropoda</taxon>
        <taxon>Chelicerata</taxon>
        <taxon>Arachnida</taxon>
        <taxon>Araneae</taxon>
        <taxon>Araneomorphae</taxon>
        <taxon>Hypochilidae</taxon>
        <taxon>Hypochilus</taxon>
    </lineage>
</organism>
<keyword evidence="5 12" id="KW-0812">Transmembrane</keyword>
<evidence type="ECO:0000256" key="7">
    <source>
        <dbReference type="ARBA" id="ARBA00022989"/>
    </source>
</evidence>
<keyword evidence="3" id="KW-0813">Transport</keyword>
<dbReference type="InterPro" id="IPR035908">
    <property type="entry name" value="F0_ATP_A_sf"/>
</dbReference>
<comment type="similarity">
    <text evidence="2">Belongs to the ATPase A chain family.</text>
</comment>
<evidence type="ECO:0000256" key="8">
    <source>
        <dbReference type="ARBA" id="ARBA00023065"/>
    </source>
</evidence>
<feature type="transmembrane region" description="Helical" evidence="12">
    <location>
        <begin position="124"/>
        <end position="143"/>
    </location>
</feature>
<evidence type="ECO:0000256" key="4">
    <source>
        <dbReference type="ARBA" id="ARBA00022547"/>
    </source>
</evidence>
<evidence type="ECO:0000256" key="5">
    <source>
        <dbReference type="ARBA" id="ARBA00022692"/>
    </source>
</evidence>
<evidence type="ECO:0000256" key="6">
    <source>
        <dbReference type="ARBA" id="ARBA00022781"/>
    </source>
</evidence>
<dbReference type="Pfam" id="PF00119">
    <property type="entry name" value="ATP-synt_A"/>
    <property type="match status" value="1"/>
</dbReference>
<dbReference type="Gene3D" id="1.20.120.220">
    <property type="entry name" value="ATP synthase, F0 complex, subunit A"/>
    <property type="match status" value="1"/>
</dbReference>
<geneLocation type="mitochondrion" evidence="13"/>
<reference evidence="13" key="1">
    <citation type="journal article" date="2008" name="Mol. Biol. Evol.">
        <title>Parallel evolution of truncated transfer RNA genes in arachnid mitochondrial genomes.</title>
        <authorList>
            <person name="Masta S.E."/>
            <person name="Boore J.L."/>
        </authorList>
    </citation>
    <scope>NUCLEOTIDE SEQUENCE</scope>
</reference>
<feature type="transmembrane region" description="Helical" evidence="12">
    <location>
        <begin position="20"/>
        <end position="44"/>
    </location>
</feature>
<dbReference type="GO" id="GO:0045259">
    <property type="term" value="C:proton-transporting ATP synthase complex"/>
    <property type="evidence" value="ECO:0007669"/>
    <property type="project" value="UniProtKB-KW"/>
</dbReference>
<evidence type="ECO:0000256" key="9">
    <source>
        <dbReference type="ARBA" id="ARBA00023136"/>
    </source>
</evidence>
<keyword evidence="10" id="KW-0066">ATP synthesis</keyword>
<evidence type="ECO:0000256" key="2">
    <source>
        <dbReference type="ARBA" id="ARBA00006810"/>
    </source>
</evidence>
<dbReference type="PANTHER" id="PTHR11410:SF0">
    <property type="entry name" value="ATP SYNTHASE SUBUNIT A"/>
    <property type="match status" value="1"/>
</dbReference>
<dbReference type="CTD" id="4508"/>
<keyword evidence="6" id="KW-0375">Hydrogen ion transport</keyword>
<name>B2CKT5_HYPTH</name>
<dbReference type="AlphaFoldDB" id="B2CKT5"/>
<dbReference type="SUPFAM" id="SSF81336">
    <property type="entry name" value="F1F0 ATP synthase subunit A"/>
    <property type="match status" value="1"/>
</dbReference>
<feature type="transmembrane region" description="Helical" evidence="12">
    <location>
        <begin position="188"/>
        <end position="218"/>
    </location>
</feature>
<evidence type="ECO:0000256" key="12">
    <source>
        <dbReference type="SAM" id="Phobius"/>
    </source>
</evidence>